<dbReference type="PROSITE" id="PS50878">
    <property type="entry name" value="RT_POL"/>
    <property type="match status" value="1"/>
</dbReference>
<name>A0AAE0EQQ7_9CHLO</name>
<gene>
    <name evidence="2" type="ORF">CYMTET_52792</name>
</gene>
<evidence type="ECO:0000259" key="1">
    <source>
        <dbReference type="PROSITE" id="PS50878"/>
    </source>
</evidence>
<keyword evidence="3" id="KW-1185">Reference proteome</keyword>
<sequence length="116" mass="13622">MDDFLLMASSEEEAYKLRQRVERVLNRLGLKRNEKKGQWVPVQVYWPLDDDWYKGTVTDVAGTGQHHIQYDNGAKEWLQLLEEMTRPERQEAEEDNDVAPVDEWTSALRDAEVSWA</sequence>
<dbReference type="SUPFAM" id="SSF63748">
    <property type="entry name" value="Tudor/PWWP/MBT"/>
    <property type="match status" value="1"/>
</dbReference>
<reference evidence="2 3" key="1">
    <citation type="journal article" date="2015" name="Genome Biol. Evol.">
        <title>Comparative Genomics of a Bacterivorous Green Alga Reveals Evolutionary Causalities and Consequences of Phago-Mixotrophic Mode of Nutrition.</title>
        <authorList>
            <person name="Burns J.A."/>
            <person name="Paasch A."/>
            <person name="Narechania A."/>
            <person name="Kim E."/>
        </authorList>
    </citation>
    <scope>NUCLEOTIDE SEQUENCE [LARGE SCALE GENOMIC DNA]</scope>
    <source>
        <strain evidence="2 3">PLY_AMNH</strain>
    </source>
</reference>
<dbReference type="Proteomes" id="UP001190700">
    <property type="component" value="Unassembled WGS sequence"/>
</dbReference>
<comment type="caution">
    <text evidence="2">The sequence shown here is derived from an EMBL/GenBank/DDBJ whole genome shotgun (WGS) entry which is preliminary data.</text>
</comment>
<accession>A0AAE0EQQ7</accession>
<proteinExistence type="predicted"/>
<evidence type="ECO:0000313" key="3">
    <source>
        <dbReference type="Proteomes" id="UP001190700"/>
    </source>
</evidence>
<evidence type="ECO:0000313" key="2">
    <source>
        <dbReference type="EMBL" id="KAK3237126.1"/>
    </source>
</evidence>
<dbReference type="AlphaFoldDB" id="A0AAE0EQQ7"/>
<organism evidence="2 3">
    <name type="scientific">Cymbomonas tetramitiformis</name>
    <dbReference type="NCBI Taxonomy" id="36881"/>
    <lineage>
        <taxon>Eukaryota</taxon>
        <taxon>Viridiplantae</taxon>
        <taxon>Chlorophyta</taxon>
        <taxon>Pyramimonadophyceae</taxon>
        <taxon>Pyramimonadales</taxon>
        <taxon>Pyramimonadaceae</taxon>
        <taxon>Cymbomonas</taxon>
    </lineage>
</organism>
<feature type="domain" description="Reverse transcriptase" evidence="1">
    <location>
        <begin position="1"/>
        <end position="57"/>
    </location>
</feature>
<dbReference type="Gene3D" id="2.30.30.140">
    <property type="match status" value="1"/>
</dbReference>
<protein>
    <recommendedName>
        <fullName evidence="1">Reverse transcriptase domain-containing protein</fullName>
    </recommendedName>
</protein>
<dbReference type="InterPro" id="IPR000477">
    <property type="entry name" value="RT_dom"/>
</dbReference>
<dbReference type="EMBL" id="LGRX02034701">
    <property type="protein sequence ID" value="KAK3237126.1"/>
    <property type="molecule type" value="Genomic_DNA"/>
</dbReference>